<dbReference type="EMBL" id="JAKCXM010000113">
    <property type="protein sequence ID" value="KAJ0401992.1"/>
    <property type="molecule type" value="Genomic_DNA"/>
</dbReference>
<dbReference type="Proteomes" id="UP001209570">
    <property type="component" value="Unassembled WGS sequence"/>
</dbReference>
<organism evidence="1 2">
    <name type="scientific">Pythium insidiosum</name>
    <name type="common">Pythiosis disease agent</name>
    <dbReference type="NCBI Taxonomy" id="114742"/>
    <lineage>
        <taxon>Eukaryota</taxon>
        <taxon>Sar</taxon>
        <taxon>Stramenopiles</taxon>
        <taxon>Oomycota</taxon>
        <taxon>Peronosporomycetes</taxon>
        <taxon>Pythiales</taxon>
        <taxon>Pythiaceae</taxon>
        <taxon>Pythium</taxon>
    </lineage>
</organism>
<comment type="caution">
    <text evidence="1">The sequence shown here is derived from an EMBL/GenBank/DDBJ whole genome shotgun (WGS) entry which is preliminary data.</text>
</comment>
<proteinExistence type="predicted"/>
<sequence>MNLVQLWLTNKSSQPISRVKVVSKSESGNVVSFPEIPVLFPGSASSMAQIHVDFGGQLEKIELQIVTGEAAFDVSLMPVAGELLVPLQMNADEFAQRIAMTDSASLHTSDLIVQPPVQLNTIIQATLKDCNVGQIYEINNVTGATGRCKFAGRVRGGSGEVVMVGLEFQISSGKTKLLVVSANVSLAQRISTNIKRNLPIVQG</sequence>
<evidence type="ECO:0000313" key="1">
    <source>
        <dbReference type="EMBL" id="KAJ0401992.1"/>
    </source>
</evidence>
<name>A0AAD5LKR8_PYTIN</name>
<dbReference type="AlphaFoldDB" id="A0AAD5LKR8"/>
<keyword evidence="2" id="KW-1185">Reference proteome</keyword>
<reference evidence="1" key="1">
    <citation type="submission" date="2021-12" db="EMBL/GenBank/DDBJ databases">
        <title>Prjna785345.</title>
        <authorList>
            <person name="Rujirawat T."/>
            <person name="Krajaejun T."/>
        </authorList>
    </citation>
    <scope>NUCLEOTIDE SEQUENCE</scope>
    <source>
        <strain evidence="1">Pi057C3</strain>
    </source>
</reference>
<evidence type="ECO:0000313" key="2">
    <source>
        <dbReference type="Proteomes" id="UP001209570"/>
    </source>
</evidence>
<protein>
    <submittedName>
        <fullName evidence="1">Uncharacterized protein</fullName>
    </submittedName>
</protein>
<accession>A0AAD5LKR8</accession>
<gene>
    <name evidence="1" type="ORF">P43SY_006507</name>
</gene>